<evidence type="ECO:0000313" key="2">
    <source>
        <dbReference type="Proteomes" id="UP001194468"/>
    </source>
</evidence>
<protein>
    <submittedName>
        <fullName evidence="1">Uncharacterized protein</fullName>
    </submittedName>
</protein>
<comment type="caution">
    <text evidence="1">The sequence shown here is derived from an EMBL/GenBank/DDBJ whole genome shotgun (WGS) entry which is preliminary data.</text>
</comment>
<feature type="non-terminal residue" evidence="1">
    <location>
        <position position="1"/>
    </location>
</feature>
<keyword evidence="2" id="KW-1185">Reference proteome</keyword>
<accession>A0AAD4GKI3</accession>
<proteinExistence type="predicted"/>
<gene>
    <name evidence="1" type="ORF">L210DRAFT_3349873</name>
</gene>
<dbReference type="Proteomes" id="UP001194468">
    <property type="component" value="Unassembled WGS sequence"/>
</dbReference>
<name>A0AAD4GKI3_BOLED</name>
<dbReference type="EMBL" id="WHUW01000003">
    <property type="protein sequence ID" value="KAF8449429.1"/>
    <property type="molecule type" value="Genomic_DNA"/>
</dbReference>
<evidence type="ECO:0000313" key="1">
    <source>
        <dbReference type="EMBL" id="KAF8449429.1"/>
    </source>
</evidence>
<reference evidence="1" key="1">
    <citation type="submission" date="2019-10" db="EMBL/GenBank/DDBJ databases">
        <authorList>
            <consortium name="DOE Joint Genome Institute"/>
            <person name="Kuo A."/>
            <person name="Miyauchi S."/>
            <person name="Kiss E."/>
            <person name="Drula E."/>
            <person name="Kohler A."/>
            <person name="Sanchez-Garcia M."/>
            <person name="Andreopoulos B."/>
            <person name="Barry K.W."/>
            <person name="Bonito G."/>
            <person name="Buee M."/>
            <person name="Carver A."/>
            <person name="Chen C."/>
            <person name="Cichocki N."/>
            <person name="Clum A."/>
            <person name="Culley D."/>
            <person name="Crous P.W."/>
            <person name="Fauchery L."/>
            <person name="Girlanda M."/>
            <person name="Hayes R."/>
            <person name="Keri Z."/>
            <person name="LaButti K."/>
            <person name="Lipzen A."/>
            <person name="Lombard V."/>
            <person name="Magnuson J."/>
            <person name="Maillard F."/>
            <person name="Morin E."/>
            <person name="Murat C."/>
            <person name="Nolan M."/>
            <person name="Ohm R."/>
            <person name="Pangilinan J."/>
            <person name="Pereira M."/>
            <person name="Perotto S."/>
            <person name="Peter M."/>
            <person name="Riley R."/>
            <person name="Sitrit Y."/>
            <person name="Stielow B."/>
            <person name="Szollosi G."/>
            <person name="Zifcakova L."/>
            <person name="Stursova M."/>
            <person name="Spatafora J.W."/>
            <person name="Tedersoo L."/>
            <person name="Vaario L.-M."/>
            <person name="Yamada A."/>
            <person name="Yan M."/>
            <person name="Wang P."/>
            <person name="Xu J."/>
            <person name="Bruns T."/>
            <person name="Baldrian P."/>
            <person name="Vilgalys R."/>
            <person name="Henrissat B."/>
            <person name="Grigoriev I.V."/>
            <person name="Hibbett D."/>
            <person name="Nagy L.G."/>
            <person name="Martin F.M."/>
        </authorList>
    </citation>
    <scope>NUCLEOTIDE SEQUENCE</scope>
    <source>
        <strain evidence="1">BED1</strain>
    </source>
</reference>
<organism evidence="1 2">
    <name type="scientific">Boletus edulis BED1</name>
    <dbReference type="NCBI Taxonomy" id="1328754"/>
    <lineage>
        <taxon>Eukaryota</taxon>
        <taxon>Fungi</taxon>
        <taxon>Dikarya</taxon>
        <taxon>Basidiomycota</taxon>
        <taxon>Agaricomycotina</taxon>
        <taxon>Agaricomycetes</taxon>
        <taxon>Agaricomycetidae</taxon>
        <taxon>Boletales</taxon>
        <taxon>Boletineae</taxon>
        <taxon>Boletaceae</taxon>
        <taxon>Boletoideae</taxon>
        <taxon>Boletus</taxon>
    </lineage>
</organism>
<sequence>AWVKANDTLLGNVNLYLAEPIRAKHAGKTDATDLLKVLKDEYSEPGLAGAYALFKELLDVKIPHTSHPMTCMKLAENLFTRLTAAGFDFPAKIQAMLLLAKLPGSMDVVAQMIV</sequence>
<dbReference type="AlphaFoldDB" id="A0AAD4GKI3"/>
<reference evidence="1" key="2">
    <citation type="journal article" date="2020" name="Nat. Commun.">
        <title>Large-scale genome sequencing of mycorrhizal fungi provides insights into the early evolution of symbiotic traits.</title>
        <authorList>
            <person name="Miyauchi S."/>
            <person name="Kiss E."/>
            <person name="Kuo A."/>
            <person name="Drula E."/>
            <person name="Kohler A."/>
            <person name="Sanchez-Garcia M."/>
            <person name="Morin E."/>
            <person name="Andreopoulos B."/>
            <person name="Barry K.W."/>
            <person name="Bonito G."/>
            <person name="Buee M."/>
            <person name="Carver A."/>
            <person name="Chen C."/>
            <person name="Cichocki N."/>
            <person name="Clum A."/>
            <person name="Culley D."/>
            <person name="Crous P.W."/>
            <person name="Fauchery L."/>
            <person name="Girlanda M."/>
            <person name="Hayes R.D."/>
            <person name="Keri Z."/>
            <person name="LaButti K."/>
            <person name="Lipzen A."/>
            <person name="Lombard V."/>
            <person name="Magnuson J."/>
            <person name="Maillard F."/>
            <person name="Murat C."/>
            <person name="Nolan M."/>
            <person name="Ohm R.A."/>
            <person name="Pangilinan J."/>
            <person name="Pereira M.F."/>
            <person name="Perotto S."/>
            <person name="Peter M."/>
            <person name="Pfister S."/>
            <person name="Riley R."/>
            <person name="Sitrit Y."/>
            <person name="Stielow J.B."/>
            <person name="Szollosi G."/>
            <person name="Zifcakova L."/>
            <person name="Stursova M."/>
            <person name="Spatafora J.W."/>
            <person name="Tedersoo L."/>
            <person name="Vaario L.M."/>
            <person name="Yamada A."/>
            <person name="Yan M."/>
            <person name="Wang P."/>
            <person name="Xu J."/>
            <person name="Bruns T."/>
            <person name="Baldrian P."/>
            <person name="Vilgalys R."/>
            <person name="Dunand C."/>
            <person name="Henrissat B."/>
            <person name="Grigoriev I.V."/>
            <person name="Hibbett D."/>
            <person name="Nagy L.G."/>
            <person name="Martin F.M."/>
        </authorList>
    </citation>
    <scope>NUCLEOTIDE SEQUENCE</scope>
    <source>
        <strain evidence="1">BED1</strain>
    </source>
</reference>
<feature type="non-terminal residue" evidence="1">
    <location>
        <position position="114"/>
    </location>
</feature>